<dbReference type="AlphaFoldDB" id="A0A5J9UJW3"/>
<name>A0A5J9UJW3_9POAL</name>
<evidence type="ECO:0000313" key="2">
    <source>
        <dbReference type="EMBL" id="TVU23754.1"/>
    </source>
</evidence>
<dbReference type="Proteomes" id="UP000324897">
    <property type="component" value="Chromosome 2"/>
</dbReference>
<comment type="caution">
    <text evidence="2">The sequence shown here is derived from an EMBL/GenBank/DDBJ whole genome shotgun (WGS) entry which is preliminary data.</text>
</comment>
<evidence type="ECO:0000313" key="3">
    <source>
        <dbReference type="Proteomes" id="UP000324897"/>
    </source>
</evidence>
<dbReference type="OrthoDB" id="1936607at2759"/>
<reference evidence="2 3" key="1">
    <citation type="journal article" date="2019" name="Sci. Rep.">
        <title>A high-quality genome of Eragrostis curvula grass provides insights into Poaceae evolution and supports new strategies to enhance forage quality.</title>
        <authorList>
            <person name="Carballo J."/>
            <person name="Santos B.A.C.M."/>
            <person name="Zappacosta D."/>
            <person name="Garbus I."/>
            <person name="Selva J.P."/>
            <person name="Gallo C.A."/>
            <person name="Diaz A."/>
            <person name="Albertini E."/>
            <person name="Caccamo M."/>
            <person name="Echenique V."/>
        </authorList>
    </citation>
    <scope>NUCLEOTIDE SEQUENCE [LARGE SCALE GENOMIC DNA]</scope>
    <source>
        <strain evidence="3">cv. Victoria</strain>
        <tissue evidence="2">Leaf</tissue>
    </source>
</reference>
<dbReference type="Pfam" id="PF03462">
    <property type="entry name" value="PCRF"/>
    <property type="match status" value="1"/>
</dbReference>
<dbReference type="Gene3D" id="6.10.140.1950">
    <property type="match status" value="1"/>
</dbReference>
<dbReference type="GO" id="GO:0006415">
    <property type="term" value="P:translational termination"/>
    <property type="evidence" value="ECO:0007669"/>
    <property type="project" value="InterPro"/>
</dbReference>
<accession>A0A5J9UJW3</accession>
<sequence>MYVRLADPDIVSDPSEYQKLAQSVAELDQFKDCEKQLEETKGLLCKRRMRDDPDMAEMIASELESLSNQLAELEGKLKERILYA</sequence>
<dbReference type="EMBL" id="RWGY01000013">
    <property type="protein sequence ID" value="TVU23754.1"/>
    <property type="molecule type" value="Genomic_DNA"/>
</dbReference>
<feature type="non-terminal residue" evidence="2">
    <location>
        <position position="1"/>
    </location>
</feature>
<gene>
    <name evidence="2" type="ORF">EJB05_26134</name>
</gene>
<keyword evidence="3" id="KW-1185">Reference proteome</keyword>
<dbReference type="SUPFAM" id="SSF75620">
    <property type="entry name" value="Release factor"/>
    <property type="match status" value="1"/>
</dbReference>
<feature type="domain" description="Peptide chain release factor" evidence="1">
    <location>
        <begin position="4"/>
        <end position="81"/>
    </location>
</feature>
<dbReference type="InterPro" id="IPR045853">
    <property type="entry name" value="Pep_chain_release_fac_I_sf"/>
</dbReference>
<dbReference type="Gramene" id="TVU23754">
    <property type="protein sequence ID" value="TVU23754"/>
    <property type="gene ID" value="EJB05_26134"/>
</dbReference>
<protein>
    <recommendedName>
        <fullName evidence="1">Peptide chain release factor domain-containing protein</fullName>
    </recommendedName>
</protein>
<dbReference type="InterPro" id="IPR005139">
    <property type="entry name" value="PCRF"/>
</dbReference>
<organism evidence="2 3">
    <name type="scientific">Eragrostis curvula</name>
    <name type="common">weeping love grass</name>
    <dbReference type="NCBI Taxonomy" id="38414"/>
    <lineage>
        <taxon>Eukaryota</taxon>
        <taxon>Viridiplantae</taxon>
        <taxon>Streptophyta</taxon>
        <taxon>Embryophyta</taxon>
        <taxon>Tracheophyta</taxon>
        <taxon>Spermatophyta</taxon>
        <taxon>Magnoliopsida</taxon>
        <taxon>Liliopsida</taxon>
        <taxon>Poales</taxon>
        <taxon>Poaceae</taxon>
        <taxon>PACMAD clade</taxon>
        <taxon>Chloridoideae</taxon>
        <taxon>Eragrostideae</taxon>
        <taxon>Eragrostidinae</taxon>
        <taxon>Eragrostis</taxon>
    </lineage>
</organism>
<proteinExistence type="predicted"/>
<evidence type="ECO:0000259" key="1">
    <source>
        <dbReference type="Pfam" id="PF03462"/>
    </source>
</evidence>